<evidence type="ECO:0000256" key="1">
    <source>
        <dbReference type="SAM" id="Phobius"/>
    </source>
</evidence>
<gene>
    <name evidence="2" type="ORF">Kpho01_39820</name>
</gene>
<feature type="transmembrane region" description="Helical" evidence="1">
    <location>
        <begin position="62"/>
        <end position="82"/>
    </location>
</feature>
<evidence type="ECO:0000313" key="2">
    <source>
        <dbReference type="EMBL" id="GLW55971.1"/>
    </source>
</evidence>
<sequence>MLIFIVLGLIPLGFFCFGLALFVDFRGVATHYTARNRAVVEEMARNGQDARSLLVLGDNRKMGPLIMLLSAGAVAFIVYQIVTIAQNGG</sequence>
<name>A0A9W6PJ02_9ACTN</name>
<comment type="caution">
    <text evidence="2">The sequence shown here is derived from an EMBL/GenBank/DDBJ whole genome shotgun (WGS) entry which is preliminary data.</text>
</comment>
<proteinExistence type="predicted"/>
<reference evidence="2" key="1">
    <citation type="submission" date="2023-02" db="EMBL/GenBank/DDBJ databases">
        <title>Kitasatospora phosalacinea NBRC 14362.</title>
        <authorList>
            <person name="Ichikawa N."/>
            <person name="Sato H."/>
            <person name="Tonouchi N."/>
        </authorList>
    </citation>
    <scope>NUCLEOTIDE SEQUENCE</scope>
    <source>
        <strain evidence="2">NBRC 14362</strain>
    </source>
</reference>
<dbReference type="Proteomes" id="UP001165143">
    <property type="component" value="Unassembled WGS sequence"/>
</dbReference>
<dbReference type="OrthoDB" id="4350976at2"/>
<keyword evidence="1" id="KW-0472">Membrane</keyword>
<dbReference type="AlphaFoldDB" id="A0A9W6PJ02"/>
<keyword evidence="1" id="KW-0812">Transmembrane</keyword>
<organism evidence="2 3">
    <name type="scientific">Kitasatospora phosalacinea</name>
    <dbReference type="NCBI Taxonomy" id="2065"/>
    <lineage>
        <taxon>Bacteria</taxon>
        <taxon>Bacillati</taxon>
        <taxon>Actinomycetota</taxon>
        <taxon>Actinomycetes</taxon>
        <taxon>Kitasatosporales</taxon>
        <taxon>Streptomycetaceae</taxon>
        <taxon>Kitasatospora</taxon>
    </lineage>
</organism>
<protein>
    <submittedName>
        <fullName evidence="2">Uncharacterized protein</fullName>
    </submittedName>
</protein>
<evidence type="ECO:0000313" key="3">
    <source>
        <dbReference type="Proteomes" id="UP001165143"/>
    </source>
</evidence>
<keyword evidence="1" id="KW-1133">Transmembrane helix</keyword>
<accession>A0A9W6PJ02</accession>
<dbReference type="RefSeq" id="WP_033254530.1">
    <property type="nucleotide sequence ID" value="NZ_BSRX01000023.1"/>
</dbReference>
<dbReference type="EMBL" id="BSRX01000023">
    <property type="protein sequence ID" value="GLW55971.1"/>
    <property type="molecule type" value="Genomic_DNA"/>
</dbReference>